<feature type="compositionally biased region" description="Polar residues" evidence="8">
    <location>
        <begin position="338"/>
        <end position="356"/>
    </location>
</feature>
<dbReference type="PROSITE" id="PS50294">
    <property type="entry name" value="WD_REPEATS_REGION"/>
    <property type="match status" value="1"/>
</dbReference>
<keyword evidence="6" id="KW-0853">WD repeat</keyword>
<sequence>MESKASFKEAEYLEVWRAWSESFLCSYGRASSPCYSKRQEKMSQIQYIDELIREYLLYRGFGGTLKVFDSELKVDKDKGFRVDKILDQLMQYIFSYDLVSLKELWSHLDHKMFSKLEHHFAPAVRKMENAVLKLYLVNAVTNNKPDKVVDFFNKYTVELQGQPEWKEWFMLPFVKNPEENPSFAVHFTRQWQDTLCTSVELSKQCMPQPTLTSFEEDALRMKRLQEENEALKQRFVALMENSRHVPVSDIIAPEVPPPAQLMDDFYIIALESATSTGESQAKTLKNLIRNIGSGSPGIPRKASQSAAGQDTRSSKMKSSNSPNVEEQQQKKSTSSKQRLNSNSWASAKPPTVSSALHTAAATDVHKDCPPMVPQDESLERQSSAGKHLVSAVTSCDIPTFAASSTAFLLLSQKTDKIKLPVVYQDVFNDHRAAICQCKFNTSGSSVISCDTDGVIKLWNTSPTPKTQATFVSKSSVLSVDWVSKNERYLVAGNKAGLVRLYDTHDNRIMWELGAESNSPLKDNSDPCSSTLGLLWPTAAHSTTTANCWSHGCSDGSVRIFDLRRSDCIDSWSAHQGNVLSIKLTDDFTSCYTLGQDTKMCQRSLNQSGNSVWEAELPDCEEIFSNLETPHSQLFTFDPSGSYVLTCGSAGGSIYQLSPRSLTSILNLGGHRAPALAVDWTFANQCATCVTASSDGKVRVSTLLAP</sequence>
<feature type="repeat" description="WD" evidence="6">
    <location>
        <begin position="427"/>
        <end position="468"/>
    </location>
</feature>
<dbReference type="Pfam" id="PF00400">
    <property type="entry name" value="WD40"/>
    <property type="match status" value="1"/>
</dbReference>
<dbReference type="AlphaFoldDB" id="A0A7R9I1P7"/>
<evidence type="ECO:0000256" key="5">
    <source>
        <dbReference type="ARBA" id="ARBA00022753"/>
    </source>
</evidence>
<organism evidence="10">
    <name type="scientific">Timema bartmani</name>
    <dbReference type="NCBI Taxonomy" id="61472"/>
    <lineage>
        <taxon>Eukaryota</taxon>
        <taxon>Metazoa</taxon>
        <taxon>Ecdysozoa</taxon>
        <taxon>Arthropoda</taxon>
        <taxon>Hexapoda</taxon>
        <taxon>Insecta</taxon>
        <taxon>Pterygota</taxon>
        <taxon>Neoptera</taxon>
        <taxon>Polyneoptera</taxon>
        <taxon>Phasmatodea</taxon>
        <taxon>Timematodea</taxon>
        <taxon>Timematoidea</taxon>
        <taxon>Timematidae</taxon>
        <taxon>Timema</taxon>
    </lineage>
</organism>
<gene>
    <name evidence="10" type="ORF">TBIB3V08_LOCUS6716</name>
</gene>
<evidence type="ECO:0000256" key="8">
    <source>
        <dbReference type="SAM" id="MobiDB-lite"/>
    </source>
</evidence>
<keyword evidence="5" id="KW-0967">Endosome</keyword>
<comment type="subcellular location">
    <subcellularLocation>
        <location evidence="1">Early endosome membrane</location>
        <topology evidence="1">Peripheral membrane protein</topology>
    </subcellularLocation>
    <subcellularLocation>
        <location evidence="2">Late endosome membrane</location>
    </subcellularLocation>
</comment>
<evidence type="ECO:0000256" key="1">
    <source>
        <dbReference type="ARBA" id="ARBA00004220"/>
    </source>
</evidence>
<dbReference type="Pfam" id="PF23138">
    <property type="entry name" value="CTLH_Armc9"/>
    <property type="match status" value="1"/>
</dbReference>
<dbReference type="PANTHER" id="PTHR13083:SF3">
    <property type="entry name" value="WD REPEAT-CONTAINING PROTEIN 91"/>
    <property type="match status" value="1"/>
</dbReference>
<dbReference type="SUPFAM" id="SSF50978">
    <property type="entry name" value="WD40 repeat-like"/>
    <property type="match status" value="1"/>
</dbReference>
<dbReference type="GO" id="GO:0045022">
    <property type="term" value="P:early endosome to late endosome transport"/>
    <property type="evidence" value="ECO:0007669"/>
    <property type="project" value="InterPro"/>
</dbReference>
<feature type="region of interest" description="Disordered" evidence="8">
    <location>
        <begin position="291"/>
        <end position="356"/>
    </location>
</feature>
<dbReference type="InterPro" id="IPR001680">
    <property type="entry name" value="WD40_rpt"/>
</dbReference>
<dbReference type="InterPro" id="IPR006594">
    <property type="entry name" value="LisH"/>
</dbReference>
<evidence type="ECO:0000256" key="4">
    <source>
        <dbReference type="ARBA" id="ARBA00021116"/>
    </source>
</evidence>
<dbReference type="GO" id="GO:0031902">
    <property type="term" value="C:late endosome membrane"/>
    <property type="evidence" value="ECO:0007669"/>
    <property type="project" value="UniProtKB-SubCell"/>
</dbReference>
<feature type="domain" description="ARMC9 CTLH-like" evidence="9">
    <location>
        <begin position="90"/>
        <end position="200"/>
    </location>
</feature>
<dbReference type="PANTHER" id="PTHR13083">
    <property type="entry name" value="WD REPEAT-CONTAINING PROTEIN 91"/>
    <property type="match status" value="1"/>
</dbReference>
<protein>
    <recommendedName>
        <fullName evidence="4">WD repeat-containing protein 91</fullName>
    </recommendedName>
</protein>
<dbReference type="SMART" id="SM00320">
    <property type="entry name" value="WD40"/>
    <property type="match status" value="4"/>
</dbReference>
<proteinExistence type="inferred from homology"/>
<evidence type="ECO:0000256" key="6">
    <source>
        <dbReference type="PROSITE-ProRule" id="PRU00221"/>
    </source>
</evidence>
<accession>A0A7R9I1P7</accession>
<evidence type="ECO:0000259" key="9">
    <source>
        <dbReference type="Pfam" id="PF23138"/>
    </source>
</evidence>
<dbReference type="GO" id="GO:0031901">
    <property type="term" value="C:early endosome membrane"/>
    <property type="evidence" value="ECO:0007669"/>
    <property type="project" value="UniProtKB-SubCell"/>
</dbReference>
<evidence type="ECO:0000256" key="2">
    <source>
        <dbReference type="ARBA" id="ARBA00004414"/>
    </source>
</evidence>
<keyword evidence="7" id="KW-0175">Coiled coil</keyword>
<reference evidence="10" key="1">
    <citation type="submission" date="2020-11" db="EMBL/GenBank/DDBJ databases">
        <authorList>
            <person name="Tran Van P."/>
        </authorList>
    </citation>
    <scope>NUCLEOTIDE SEQUENCE</scope>
</reference>
<evidence type="ECO:0000256" key="3">
    <source>
        <dbReference type="ARBA" id="ARBA00006128"/>
    </source>
</evidence>
<dbReference type="PROSITE" id="PS50896">
    <property type="entry name" value="LISH"/>
    <property type="match status" value="1"/>
</dbReference>
<evidence type="ECO:0000313" key="10">
    <source>
        <dbReference type="EMBL" id="CAD7444336.1"/>
    </source>
</evidence>
<dbReference type="GO" id="GO:0141039">
    <property type="term" value="F:phosphatidylinositol 3-kinase inhibitor activity"/>
    <property type="evidence" value="ECO:0007669"/>
    <property type="project" value="InterPro"/>
</dbReference>
<dbReference type="InterPro" id="IPR036322">
    <property type="entry name" value="WD40_repeat_dom_sf"/>
</dbReference>
<dbReference type="InterPro" id="IPR039724">
    <property type="entry name" value="WDR91"/>
</dbReference>
<comment type="similarity">
    <text evidence="3">Belongs to the WD repeat WDR91 family.</text>
</comment>
<feature type="coiled-coil region" evidence="7">
    <location>
        <begin position="214"/>
        <end position="241"/>
    </location>
</feature>
<dbReference type="InterPro" id="IPR056327">
    <property type="entry name" value="ARMC9_CTLH-like_dom"/>
</dbReference>
<dbReference type="InterPro" id="IPR015943">
    <property type="entry name" value="WD40/YVTN_repeat-like_dom_sf"/>
</dbReference>
<dbReference type="Gene3D" id="2.130.10.10">
    <property type="entry name" value="YVTN repeat-like/Quinoprotein amine dehydrogenase"/>
    <property type="match status" value="2"/>
</dbReference>
<dbReference type="PROSITE" id="PS50082">
    <property type="entry name" value="WD_REPEATS_2"/>
    <property type="match status" value="1"/>
</dbReference>
<evidence type="ECO:0000256" key="7">
    <source>
        <dbReference type="SAM" id="Coils"/>
    </source>
</evidence>
<name>A0A7R9I1P7_9NEOP</name>
<dbReference type="EMBL" id="OD566596">
    <property type="protein sequence ID" value="CAD7444336.1"/>
    <property type="molecule type" value="Genomic_DNA"/>
</dbReference>
<dbReference type="GO" id="GO:0051898">
    <property type="term" value="P:negative regulation of phosphatidylinositol 3-kinase/protein kinase B signal transduction"/>
    <property type="evidence" value="ECO:0007669"/>
    <property type="project" value="InterPro"/>
</dbReference>
<feature type="compositionally biased region" description="Polar residues" evidence="8">
    <location>
        <begin position="302"/>
        <end position="326"/>
    </location>
</feature>